<accession>C5LFT9</accession>
<feature type="non-terminal residue" evidence="1">
    <location>
        <position position="1"/>
    </location>
</feature>
<dbReference type="RefSeq" id="XP_002772587.1">
    <property type="nucleotide sequence ID" value="XM_002772541.1"/>
</dbReference>
<organism evidence="2">
    <name type="scientific">Perkinsus marinus (strain ATCC 50983 / TXsc)</name>
    <dbReference type="NCBI Taxonomy" id="423536"/>
    <lineage>
        <taxon>Eukaryota</taxon>
        <taxon>Sar</taxon>
        <taxon>Alveolata</taxon>
        <taxon>Perkinsozoa</taxon>
        <taxon>Perkinsea</taxon>
        <taxon>Perkinsida</taxon>
        <taxon>Perkinsidae</taxon>
        <taxon>Perkinsus</taxon>
    </lineage>
</organism>
<evidence type="ECO:0000313" key="2">
    <source>
        <dbReference type="Proteomes" id="UP000007800"/>
    </source>
</evidence>
<dbReference type="OrthoDB" id="27832at2759"/>
<name>C5LFT9_PERM5</name>
<dbReference type="Proteomes" id="UP000007800">
    <property type="component" value="Unassembled WGS sequence"/>
</dbReference>
<sequence length="54" mass="6134">GVIGLAVPLSSRLLRGQAEYEEHRQKKEQERATIKELTIQHIDVMEQSGSQEES</sequence>
<gene>
    <name evidence="1" type="ORF">Pmar_PMAR020025</name>
</gene>
<proteinExistence type="predicted"/>
<dbReference type="InParanoid" id="C5LFT9"/>
<dbReference type="GeneID" id="9037066"/>
<dbReference type="EMBL" id="GG681640">
    <property type="protein sequence ID" value="EER04403.1"/>
    <property type="molecule type" value="Genomic_DNA"/>
</dbReference>
<dbReference type="AlphaFoldDB" id="C5LFT9"/>
<evidence type="ECO:0000313" key="1">
    <source>
        <dbReference type="EMBL" id="EER04403.1"/>
    </source>
</evidence>
<protein>
    <submittedName>
        <fullName evidence="1">Uncharacterized protein</fullName>
    </submittedName>
</protein>
<feature type="non-terminal residue" evidence="1">
    <location>
        <position position="54"/>
    </location>
</feature>
<keyword evidence="2" id="KW-1185">Reference proteome</keyword>
<reference evidence="1 2" key="1">
    <citation type="submission" date="2008-07" db="EMBL/GenBank/DDBJ databases">
        <authorList>
            <person name="El-Sayed N."/>
            <person name="Caler E."/>
            <person name="Inman J."/>
            <person name="Amedeo P."/>
            <person name="Hass B."/>
            <person name="Wortman J."/>
        </authorList>
    </citation>
    <scope>NUCLEOTIDE SEQUENCE [LARGE SCALE GENOMIC DNA]</scope>
    <source>
        <strain evidence="2">ATCC 50983 / TXsc</strain>
    </source>
</reference>